<dbReference type="GO" id="GO:0004523">
    <property type="term" value="F:RNA-DNA hybrid ribonuclease activity"/>
    <property type="evidence" value="ECO:0007669"/>
    <property type="project" value="UniProtKB-EC"/>
</dbReference>
<reference evidence="12" key="1">
    <citation type="submission" date="2023-06" db="EMBL/GenBank/DDBJ databases">
        <title>Male Hemibagrus guttatus genome.</title>
        <authorList>
            <person name="Bian C."/>
        </authorList>
    </citation>
    <scope>NUCLEOTIDE SEQUENCE</scope>
    <source>
        <strain evidence="12">Male_cb2023</strain>
        <tissue evidence="12">Muscle</tissue>
    </source>
</reference>
<evidence type="ECO:0000256" key="8">
    <source>
        <dbReference type="SAM" id="Phobius"/>
    </source>
</evidence>
<dbReference type="CDD" id="cd09076">
    <property type="entry name" value="L1-EN"/>
    <property type="match status" value="1"/>
</dbReference>
<dbReference type="Pfam" id="PF00078">
    <property type="entry name" value="RVT_1"/>
    <property type="match status" value="1"/>
</dbReference>
<feature type="domain" description="Ig-like" evidence="10">
    <location>
        <begin position="404"/>
        <end position="487"/>
    </location>
</feature>
<comment type="caution">
    <text evidence="12">The sequence shown here is derived from an EMBL/GenBank/DDBJ whole genome shotgun (WGS) entry which is preliminary data.</text>
</comment>
<sequence length="1583" mass="180032">MWTLVRVLTVVSVALPGSWCSKWTVSFSRTEICTWAGTTVILPCRYDYPSPYSATRVMWFHITADGKRDFAFHSDPNLVSPSYRDRVKYVGGHKRCSLQITNIKPSDDGQYHFRFETDHQQGRWTSPDSINLSVTELQVQVHPARVSNMFASGETVFLSCLARGCAAAGKTFSLYRSGVNLGYAERVSPIYNFNSQHAGTYYCRPVPPQNVQSASISLAVGYAPRHTTVLLSTQGSVTEGDSVTLTCRSEGVPAVESFAWFREGESGSIPDSFKPELQLWSLDYRDHGEYFCVARNSIGTDRSRPVLLNITYSPKNTKVLISTKGEVMEGHTVNLTCLSNANPPVKRYAWYMVIGGQPWVKGSSQNLGFTSVRSQHAGQYYCTVWNVLGMGSSPPVILSVLYAPKNTSVLAHPSSVIEAGGSLTLTCSSQANPAVENYTWHRINGADAWETRSGQSYTIAEVSTGASGQYYCEARNRIGMHSSPVLTIRVRGRLKVIALASAVGVSVALITLTVAVMISKNMHRVDSEALEIDKQLGSPMEVDTLFYECPQPTFQPRSSKMADIPEEPEDIHDNIHPSIVPLKEAVEKTEADEKHGAGGKVKYVTVHFSRTPSQDQVQVTGLPQDGAAKEAKDSSGVVYSVLAKHPTNFIPDRSRPGLTTTAIGAVDLQGAGGNWATVGRRSRGGRRVRRQREKRKGKSVGLRIGTLNVGTMTGKGREMADVMERRKVDILCVQETRWKGSKARSIGAGFKLFYYGVDSKRNGVGVVLKEEFVRNVLEVKRVSDRVMSLKLEIEGVMLNVVSGYAPQVGCELEEKERFWSELDEVMESIPTGERVVIGADFNGHVGEGNTGDEEVMGKFGVKERNLEGQMVVDFAKRMDMGVVNTYFQKREEHRVTYKSGGRRTQVDYILCRRGNLKEISDCKVVVGESVARQHRMVVCRMTLMVCKTKRSKIEKKTKWWKLKKEECCEEFRQKLRQALGGQVLLPDDWETTAEVIRETGRKVLGVSSGRRKEDKETWWWNEEVQDSIQRKRLAKKKWDMDRTEENRQEYKELQRRVKREVSKAKQKAYDELYTRLDTREGEKDLYRLARQRDRDGKDVQQVRVIKDRDGRVLTSEESVQRRWKEYFEELMNEENEREKRVEGVNSVEQKVDKIRKDEVRKALKRMKSGKAVGPDDIPVEVWKCLGEAAVEFLANLFNRVLESERMPEEWRRSVLVPIFKNKGDVQSCSNYRGIKLMSHTMKVWERVVEARLRKVVEICEQQYGFMPRKSTTDAIFALRILMEKYRDGQKELHCVFVDLEKAYDRVPREELWYCMRKSGVAEKYVRVVQDMYERSRTVVRCAVGQTEEFNVEVGLHQGSALSPFLFAIVMDQLSEEVRQESPWTMMFADDIVICSESREQVEENLERWRFALERRGMKVSRSKTEYMCVNEREGSGTVRLQGEEVKKVQEFKYLGSTVQSNGECGKEVKKRVQAGWNGWRKVSGVLCDQKISARIKGKVYRTVVRAAMLYGLETVSLRKRQESELEVAELKMLRFSLGVTRLDRIRNEYIRGTAHVGRLGDKVREARLRWFGHVQRRENKLSI</sequence>
<dbReference type="Pfam" id="PF03372">
    <property type="entry name" value="Exo_endo_phos"/>
    <property type="match status" value="1"/>
</dbReference>
<dbReference type="Pfam" id="PF13927">
    <property type="entry name" value="Ig_3"/>
    <property type="match status" value="1"/>
</dbReference>
<evidence type="ECO:0000313" key="13">
    <source>
        <dbReference type="Proteomes" id="UP001274896"/>
    </source>
</evidence>
<keyword evidence="8" id="KW-1133">Transmembrane helix</keyword>
<dbReference type="InterPro" id="IPR043502">
    <property type="entry name" value="DNA/RNA_pol_sf"/>
</dbReference>
<evidence type="ECO:0000256" key="3">
    <source>
        <dbReference type="ARBA" id="ARBA00040106"/>
    </source>
</evidence>
<feature type="domain" description="Reverse transcriptase" evidence="11">
    <location>
        <begin position="1199"/>
        <end position="1458"/>
    </location>
</feature>
<evidence type="ECO:0000256" key="1">
    <source>
        <dbReference type="ARBA" id="ARBA00010879"/>
    </source>
</evidence>
<dbReference type="InterPro" id="IPR036691">
    <property type="entry name" value="Endo/exonu/phosph_ase_sf"/>
</dbReference>
<dbReference type="Proteomes" id="UP001274896">
    <property type="component" value="Unassembled WGS sequence"/>
</dbReference>
<dbReference type="PANTHER" id="PTHR46013:SF8">
    <property type="entry name" value="B-CELL RECEPTOR CD22-RELATED"/>
    <property type="match status" value="1"/>
</dbReference>
<feature type="coiled-coil region" evidence="7">
    <location>
        <begin position="1033"/>
        <end position="1067"/>
    </location>
</feature>
<dbReference type="Pfam" id="PF13895">
    <property type="entry name" value="Ig_2"/>
    <property type="match status" value="2"/>
</dbReference>
<keyword evidence="8" id="KW-0812">Transmembrane</keyword>
<dbReference type="SMART" id="SM00408">
    <property type="entry name" value="IGc2"/>
    <property type="match status" value="4"/>
</dbReference>
<dbReference type="SUPFAM" id="SSF56672">
    <property type="entry name" value="DNA/RNA polymerases"/>
    <property type="match status" value="1"/>
</dbReference>
<feature type="signal peptide" evidence="9">
    <location>
        <begin position="1"/>
        <end position="20"/>
    </location>
</feature>
<proteinExistence type="inferred from homology"/>
<dbReference type="InterPro" id="IPR007110">
    <property type="entry name" value="Ig-like_dom"/>
</dbReference>
<feature type="domain" description="Ig-like" evidence="10">
    <location>
        <begin position="314"/>
        <end position="399"/>
    </location>
</feature>
<accession>A0AAE0URN1</accession>
<dbReference type="InterPro" id="IPR036179">
    <property type="entry name" value="Ig-like_dom_sf"/>
</dbReference>
<evidence type="ECO:0000256" key="2">
    <source>
        <dbReference type="ARBA" id="ARBA00012180"/>
    </source>
</evidence>
<dbReference type="Gene3D" id="3.30.70.270">
    <property type="match status" value="1"/>
</dbReference>
<dbReference type="SUPFAM" id="SSF56219">
    <property type="entry name" value="DNase I-like"/>
    <property type="match status" value="1"/>
</dbReference>
<evidence type="ECO:0000259" key="11">
    <source>
        <dbReference type="PROSITE" id="PS50878"/>
    </source>
</evidence>
<evidence type="ECO:0000259" key="10">
    <source>
        <dbReference type="PROSITE" id="PS50835"/>
    </source>
</evidence>
<feature type="domain" description="Ig-like" evidence="10">
    <location>
        <begin position="224"/>
        <end position="311"/>
    </location>
</feature>
<dbReference type="InterPro" id="IPR013783">
    <property type="entry name" value="Ig-like_fold"/>
</dbReference>
<dbReference type="CDD" id="cd01650">
    <property type="entry name" value="RT_nLTR_like"/>
    <property type="match status" value="1"/>
</dbReference>
<keyword evidence="7" id="KW-0175">Coiled coil</keyword>
<evidence type="ECO:0000256" key="5">
    <source>
        <dbReference type="ARBA" id="ARBA00045430"/>
    </source>
</evidence>
<dbReference type="SMART" id="SM00409">
    <property type="entry name" value="IG"/>
    <property type="match status" value="5"/>
</dbReference>
<comment type="similarity">
    <text evidence="1">Belongs to the beta type-B retroviral polymerase family. HERV class-II K(HML-2) pol subfamily.</text>
</comment>
<dbReference type="EMBL" id="JAUCMX010000020">
    <property type="protein sequence ID" value="KAK3515111.1"/>
    <property type="molecule type" value="Genomic_DNA"/>
</dbReference>
<comment type="function">
    <text evidence="5">Most highly expressed siglec (sialic acid-binding immunoglobulin-like lectin) on B-cells that plays a role in various aspects of B-cell biology including differentiation, antigen presentation, and trafficking to bone marrow. Binds to alpha 2,6-linked sialic acid residues of surface molecules such as CD22 itself, CD45 and IgM in a cis configuration. Can also bind to ligands on other cells as an adhesion molecule in a trans configuration. Acts as an inhibitory coreceptor on the surface of B-cells and inhibits B-cell receptor induced signaling, characterized by inhibition of the calcium mobilization and cellular activation. Mechanistically, the immunoreceptor tyrosine-based inhibitory motif domain is phosphorylated by the Src kinase LYN, which in turn leads to the recruitment of the protein tyrosine phosphatase 1/PTPN6, leading to the negative regulation of BCR signaling. If this negative signaling from is of sufficient strength, apoptosis of the B-cell can be induced.</text>
</comment>
<evidence type="ECO:0000256" key="4">
    <source>
        <dbReference type="ARBA" id="ARBA00041781"/>
    </source>
</evidence>
<dbReference type="InterPro" id="IPR000477">
    <property type="entry name" value="RT_dom"/>
</dbReference>
<evidence type="ECO:0000256" key="7">
    <source>
        <dbReference type="SAM" id="Coils"/>
    </source>
</evidence>
<name>A0AAE0URN1_9TELE</name>
<feature type="chain" id="PRO_5042266162" description="B-cell receptor CD22" evidence="9">
    <location>
        <begin position="21"/>
        <end position="1583"/>
    </location>
</feature>
<dbReference type="EC" id="3.1.26.4" evidence="2"/>
<organism evidence="12 13">
    <name type="scientific">Hemibagrus guttatus</name>
    <dbReference type="NCBI Taxonomy" id="175788"/>
    <lineage>
        <taxon>Eukaryota</taxon>
        <taxon>Metazoa</taxon>
        <taxon>Chordata</taxon>
        <taxon>Craniata</taxon>
        <taxon>Vertebrata</taxon>
        <taxon>Euteleostomi</taxon>
        <taxon>Actinopterygii</taxon>
        <taxon>Neopterygii</taxon>
        <taxon>Teleostei</taxon>
        <taxon>Ostariophysi</taxon>
        <taxon>Siluriformes</taxon>
        <taxon>Bagridae</taxon>
        <taxon>Hemibagrus</taxon>
    </lineage>
</organism>
<dbReference type="PROSITE" id="PS50878">
    <property type="entry name" value="RT_POL"/>
    <property type="match status" value="1"/>
</dbReference>
<dbReference type="InterPro" id="IPR003598">
    <property type="entry name" value="Ig_sub2"/>
</dbReference>
<dbReference type="InterPro" id="IPR005135">
    <property type="entry name" value="Endo/exonuclease/phosphatase"/>
</dbReference>
<protein>
    <recommendedName>
        <fullName evidence="3">B-cell receptor CD22</fullName>
        <ecNumber evidence="2">3.1.26.4</ecNumber>
    </recommendedName>
    <alternativeName>
        <fullName evidence="4">Sialic acid-binding Ig-like lectin 2</fullName>
    </alternativeName>
</protein>
<keyword evidence="8" id="KW-0472">Membrane</keyword>
<evidence type="ECO:0000256" key="9">
    <source>
        <dbReference type="SAM" id="SignalP"/>
    </source>
</evidence>
<dbReference type="SUPFAM" id="SSF48726">
    <property type="entry name" value="Immunoglobulin"/>
    <property type="match status" value="5"/>
</dbReference>
<dbReference type="InterPro" id="IPR043128">
    <property type="entry name" value="Rev_trsase/Diguanyl_cyclase"/>
</dbReference>
<dbReference type="Pfam" id="PF24518">
    <property type="entry name" value="Ig_CD22"/>
    <property type="match status" value="1"/>
</dbReference>
<evidence type="ECO:0000256" key="6">
    <source>
        <dbReference type="ARBA" id="ARBA00046458"/>
    </source>
</evidence>
<dbReference type="InterPro" id="IPR003599">
    <property type="entry name" value="Ig_sub"/>
</dbReference>
<keyword evidence="9" id="KW-0732">Signal</keyword>
<dbReference type="InterPro" id="IPR056386">
    <property type="entry name" value="Ig_CD22"/>
</dbReference>
<dbReference type="Gene3D" id="2.60.40.10">
    <property type="entry name" value="Immunoglobulins"/>
    <property type="match status" value="5"/>
</dbReference>
<dbReference type="PROSITE" id="PS50835">
    <property type="entry name" value="IG_LIKE"/>
    <property type="match status" value="4"/>
</dbReference>
<evidence type="ECO:0000313" key="12">
    <source>
        <dbReference type="EMBL" id="KAK3515111.1"/>
    </source>
</evidence>
<feature type="domain" description="Ig-like" evidence="10">
    <location>
        <begin position="143"/>
        <end position="217"/>
    </location>
</feature>
<dbReference type="PANTHER" id="PTHR46013">
    <property type="entry name" value="VASCULAR CELL ADHESION MOLECULE 1"/>
    <property type="match status" value="1"/>
</dbReference>
<feature type="transmembrane region" description="Helical" evidence="8">
    <location>
        <begin position="496"/>
        <end position="518"/>
    </location>
</feature>
<gene>
    <name evidence="12" type="ORF">QTP70_007018</name>
</gene>
<comment type="subunit">
    <text evidence="6">Predominantly monomer of isoform CD22-beta. Also found as heterodimer of isoform CD22-beta and a shorter isoform. Interacts with PTPN6/SHP-1, LYN, SYK, PIK3R1/PIK3R2 and PLCG1 upon phosphorylation. Interacts with GRB2, INPP5D and SHC1 upon phosphorylation. May form a complex with INPP5D/SHIP, GRB2 and SHC1.</text>
</comment>
<keyword evidence="13" id="KW-1185">Reference proteome</keyword>
<dbReference type="Gene3D" id="3.60.10.10">
    <property type="entry name" value="Endonuclease/exonuclease/phosphatase"/>
    <property type="match status" value="1"/>
</dbReference>